<dbReference type="GO" id="GO:0004799">
    <property type="term" value="F:thymidylate synthase activity"/>
    <property type="evidence" value="ECO:0007669"/>
    <property type="project" value="TreeGrafter"/>
</dbReference>
<gene>
    <name evidence="5" type="ORF">Cvel_7822</name>
</gene>
<dbReference type="Gene3D" id="3.30.572.10">
    <property type="entry name" value="Thymidylate synthase/dCMP hydroxymethylase domain"/>
    <property type="match status" value="1"/>
</dbReference>
<dbReference type="InterPro" id="IPR023451">
    <property type="entry name" value="Thymidate_synth/dCMP_Mease_dom"/>
</dbReference>
<dbReference type="SUPFAM" id="SSF55831">
    <property type="entry name" value="Thymidylate synthase/dCMP hydroxymethylase"/>
    <property type="match status" value="1"/>
</dbReference>
<protein>
    <recommendedName>
        <fullName evidence="4">Thymidylate synthase/dCMP hydroxymethylase domain-containing protein</fullName>
    </recommendedName>
</protein>
<feature type="domain" description="Thymidylate synthase/dCMP hydroxymethylase" evidence="4">
    <location>
        <begin position="255"/>
        <end position="476"/>
    </location>
</feature>
<feature type="compositionally biased region" description="Basic residues" evidence="3">
    <location>
        <begin position="1"/>
        <end position="11"/>
    </location>
</feature>
<dbReference type="PANTHER" id="PTHR11548">
    <property type="entry name" value="THYMIDYLATE SYNTHASE 1"/>
    <property type="match status" value="1"/>
</dbReference>
<dbReference type="AlphaFoldDB" id="A0A0G4HPC3"/>
<dbReference type="GO" id="GO:0005829">
    <property type="term" value="C:cytosol"/>
    <property type="evidence" value="ECO:0007669"/>
    <property type="project" value="TreeGrafter"/>
</dbReference>
<dbReference type="Pfam" id="PF00303">
    <property type="entry name" value="Thymidylat_synt"/>
    <property type="match status" value="1"/>
</dbReference>
<reference evidence="5" key="1">
    <citation type="submission" date="2014-11" db="EMBL/GenBank/DDBJ databases">
        <authorList>
            <person name="Otto D Thomas"/>
            <person name="Naeem Raeece"/>
        </authorList>
    </citation>
    <scope>NUCLEOTIDE SEQUENCE</scope>
</reference>
<dbReference type="InterPro" id="IPR036926">
    <property type="entry name" value="Thymidate_synth/dCMP_Mease_sf"/>
</dbReference>
<dbReference type="PANTHER" id="PTHR11548:SF1">
    <property type="entry name" value="THYMIDYLATE SYNTHASE 1"/>
    <property type="match status" value="1"/>
</dbReference>
<sequence>MYSTPTRKRHHEDHAGEPPPTVPRLFPSTEDDFPMLPSDGDGYDDLPLTQEASDPPFPLSISPSYIPPVIEIVENSKDQSAAVPRRSFLVPDFGHCEPFVKFGRTGDCHYKWEVESGVSRRAMTISREAEGLVLTCKGSGVRFQEGQNLVPLTPSQTRSLFSRASFTVGTRHFTIFFASAVPADDVLAASESHETPDRPGTESFDRKISKLYRFLKACGERKDNKKGPNKALRGLYSLVADLSGDGGGNGQGGNVLPVTSLRKIIPYAAVVEALWYLRGEKNIAFLQRHKNRFWDAQAVDGIVGFNYGLLVNWPEKDAEGRIIHTKFNQLEKNVIQPLCDGKSSRQMVCVLQKPTEETVQPACTTAVQFQVVGDRKLDLIVTQRSSDTVLGLPHDAIVWAVILHLVRWEVKRRSQRDLAASSLCFSLHDAHYYEANEDALLQLAEREPIRGELQVVTFSLSSSVKDIFSLAESQFDEEGADGHWHADSLITFEGLGTLQSHEKMKVCQASSNCKPCNPHP</sequence>
<evidence type="ECO:0000256" key="2">
    <source>
        <dbReference type="ARBA" id="ARBA00022679"/>
    </source>
</evidence>
<evidence type="ECO:0000259" key="4">
    <source>
        <dbReference type="Pfam" id="PF00303"/>
    </source>
</evidence>
<organism evidence="5">
    <name type="scientific">Chromera velia CCMP2878</name>
    <dbReference type="NCBI Taxonomy" id="1169474"/>
    <lineage>
        <taxon>Eukaryota</taxon>
        <taxon>Sar</taxon>
        <taxon>Alveolata</taxon>
        <taxon>Colpodellida</taxon>
        <taxon>Chromeraceae</taxon>
        <taxon>Chromera</taxon>
    </lineage>
</organism>
<keyword evidence="1" id="KW-0489">Methyltransferase</keyword>
<name>A0A0G4HPC3_9ALVE</name>
<evidence type="ECO:0000256" key="1">
    <source>
        <dbReference type="ARBA" id="ARBA00022603"/>
    </source>
</evidence>
<evidence type="ECO:0000256" key="3">
    <source>
        <dbReference type="SAM" id="MobiDB-lite"/>
    </source>
</evidence>
<dbReference type="EMBL" id="CDMZ01003399">
    <property type="protein sequence ID" value="CEM46220.1"/>
    <property type="molecule type" value="Genomic_DNA"/>
</dbReference>
<dbReference type="GO" id="GO:0006231">
    <property type="term" value="P:dTMP biosynthetic process"/>
    <property type="evidence" value="ECO:0007669"/>
    <property type="project" value="TreeGrafter"/>
</dbReference>
<dbReference type="InterPro" id="IPR045097">
    <property type="entry name" value="Thymidate_synth/dCMP_Mease"/>
</dbReference>
<feature type="region of interest" description="Disordered" evidence="3">
    <location>
        <begin position="1"/>
        <end position="54"/>
    </location>
</feature>
<dbReference type="VEuPathDB" id="CryptoDB:Cvel_7822"/>
<accession>A0A0G4HPC3</accession>
<evidence type="ECO:0000313" key="5">
    <source>
        <dbReference type="EMBL" id="CEM46220.1"/>
    </source>
</evidence>
<dbReference type="GO" id="GO:0032259">
    <property type="term" value="P:methylation"/>
    <property type="evidence" value="ECO:0007669"/>
    <property type="project" value="UniProtKB-KW"/>
</dbReference>
<keyword evidence="2" id="KW-0808">Transferase</keyword>
<proteinExistence type="predicted"/>